<gene>
    <name evidence="1" type="ORF">ASILVAE211_01665</name>
</gene>
<dbReference type="GO" id="GO:0030638">
    <property type="term" value="P:polyketide metabolic process"/>
    <property type="evidence" value="ECO:0007669"/>
    <property type="project" value="InterPro"/>
</dbReference>
<accession>A0A964DXB0</accession>
<dbReference type="Proteomes" id="UP000708298">
    <property type="component" value="Unassembled WGS sequence"/>
</dbReference>
<dbReference type="Pfam" id="PF07366">
    <property type="entry name" value="SnoaL"/>
    <property type="match status" value="1"/>
</dbReference>
<dbReference type="AlphaFoldDB" id="A0A964DXB0"/>
<protein>
    <submittedName>
        <fullName evidence="1">Ester cyclase</fullName>
    </submittedName>
</protein>
<dbReference type="Gene3D" id="3.10.450.50">
    <property type="match status" value="1"/>
</dbReference>
<proteinExistence type="predicted"/>
<dbReference type="EMBL" id="JAESVB010000001">
    <property type="protein sequence ID" value="MCB8873872.1"/>
    <property type="molecule type" value="Genomic_DNA"/>
</dbReference>
<organism evidence="1 2">
    <name type="scientific">Acidisoma silvae</name>
    <dbReference type="NCBI Taxonomy" id="2802396"/>
    <lineage>
        <taxon>Bacteria</taxon>
        <taxon>Pseudomonadati</taxon>
        <taxon>Pseudomonadota</taxon>
        <taxon>Alphaproteobacteria</taxon>
        <taxon>Acetobacterales</taxon>
        <taxon>Acidocellaceae</taxon>
        <taxon>Acidisoma</taxon>
    </lineage>
</organism>
<reference evidence="1" key="1">
    <citation type="journal article" date="2021" name="Microorganisms">
        <title>Acidisoma silvae sp. nov. and Acidisomacellulosilytica sp. nov., Two Acidophilic Bacteria Isolated from Decaying Wood, Hydrolyzing Cellulose and Producing Poly-3-hydroxybutyrate.</title>
        <authorList>
            <person name="Mieszkin S."/>
            <person name="Pouder E."/>
            <person name="Uroz S."/>
            <person name="Simon-Colin C."/>
            <person name="Alain K."/>
        </authorList>
    </citation>
    <scope>NUCLEOTIDE SEQUENCE</scope>
    <source>
        <strain evidence="1">HW T2.11</strain>
    </source>
</reference>
<reference evidence="1" key="2">
    <citation type="submission" date="2021-01" db="EMBL/GenBank/DDBJ databases">
        <authorList>
            <person name="Mieszkin S."/>
            <person name="Pouder E."/>
            <person name="Alain K."/>
        </authorList>
    </citation>
    <scope>NUCLEOTIDE SEQUENCE</scope>
    <source>
        <strain evidence="1">HW T2.11</strain>
    </source>
</reference>
<dbReference type="InterPro" id="IPR009959">
    <property type="entry name" value="Cyclase_SnoaL-like"/>
</dbReference>
<keyword evidence="2" id="KW-1185">Reference proteome</keyword>
<dbReference type="SUPFAM" id="SSF54427">
    <property type="entry name" value="NTF2-like"/>
    <property type="match status" value="1"/>
</dbReference>
<dbReference type="PANTHER" id="PTHR38436:SF1">
    <property type="entry name" value="ESTER CYCLASE"/>
    <property type="match status" value="1"/>
</dbReference>
<evidence type="ECO:0000313" key="1">
    <source>
        <dbReference type="EMBL" id="MCB8873872.1"/>
    </source>
</evidence>
<evidence type="ECO:0000313" key="2">
    <source>
        <dbReference type="Proteomes" id="UP000708298"/>
    </source>
</evidence>
<dbReference type="PANTHER" id="PTHR38436">
    <property type="entry name" value="POLYKETIDE CYCLASE SNOAL-LIKE DOMAIN"/>
    <property type="match status" value="1"/>
</dbReference>
<dbReference type="InterPro" id="IPR032710">
    <property type="entry name" value="NTF2-like_dom_sf"/>
</dbReference>
<name>A0A964DXB0_9PROT</name>
<comment type="caution">
    <text evidence="1">The sequence shown here is derived from an EMBL/GenBank/DDBJ whole genome shotgun (WGS) entry which is preliminary data.</text>
</comment>
<sequence length="137" mass="14771">MSSDDNKQVVRRFNIAVIQNGDRAAFDALIASDFQNRSAPPDAPNGPESLWHTFQNLLRPALSGLTVTIHDQVAEGDKVVTRKTIAGVHTATLFGIPATGKAVSIDVIDIVRVADGRYAEHWGINTLSAVLAQLRQA</sequence>
<dbReference type="RefSeq" id="WP_227319541.1">
    <property type="nucleotide sequence ID" value="NZ_JAESVB010000001.1"/>
</dbReference>